<dbReference type="AlphaFoldDB" id="A0A0B3SRW6"/>
<evidence type="ECO:0000256" key="2">
    <source>
        <dbReference type="RuleBase" id="RU003452"/>
    </source>
</evidence>
<sequence length="269" mass="29653">MSGFDLSLYLDRLRIGHVPVTVEGLSRLQSAQIRRIPFEDIDPFLGIAPGVVSAEVADKILHRGRGGYCFEQNRLFQDALQALGFDVTRRLARVRKGARQGGARTHLLLICRIDGTDYLADAGFGGPTPLEPLLLHENAPQTAPNGSYVLHDDPGTGERVLFLRKPDEEFALYGFDDAHVSDSDIEAGNFLCTHWPQAPFPHHLMVKGYDGDIPLGLLDRQLHEAGEKRLLTSAEALHNVLCVRLGLVLPDTTIQALWDRIQVLSAPSP</sequence>
<dbReference type="InterPro" id="IPR038765">
    <property type="entry name" value="Papain-like_cys_pep_sf"/>
</dbReference>
<reference evidence="3 4" key="1">
    <citation type="submission" date="2014-10" db="EMBL/GenBank/DDBJ databases">
        <title>Genome sequence of Ponticoccus sp. strain UMTAT08 isolated from clonal culture of toxic dinoflagellate Alexandrium tamiyavanichii.</title>
        <authorList>
            <person name="Gan H.Y."/>
            <person name="Muhd D.-D."/>
            <person name="Mohd Noor M.E."/>
            <person name="Yeong Y.S."/>
            <person name="Usup G."/>
        </authorList>
    </citation>
    <scope>NUCLEOTIDE SEQUENCE [LARGE SCALE GENOMIC DNA]</scope>
    <source>
        <strain evidence="3 4">UMTAT08</strain>
    </source>
</reference>
<evidence type="ECO:0000313" key="4">
    <source>
        <dbReference type="Proteomes" id="UP000030960"/>
    </source>
</evidence>
<dbReference type="InterPro" id="IPR001447">
    <property type="entry name" value="Arylamine_N-AcTrfase"/>
</dbReference>
<evidence type="ECO:0000313" key="3">
    <source>
        <dbReference type="EMBL" id="KHQ53214.1"/>
    </source>
</evidence>
<dbReference type="Gene3D" id="3.30.2140.10">
    <property type="entry name" value="Arylamine N-acetyltransferase"/>
    <property type="match status" value="1"/>
</dbReference>
<gene>
    <name evidence="3" type="ORF">OA50_02241</name>
</gene>
<dbReference type="Proteomes" id="UP000030960">
    <property type="component" value="Unassembled WGS sequence"/>
</dbReference>
<dbReference type="SUPFAM" id="SSF54001">
    <property type="entry name" value="Cysteine proteinases"/>
    <property type="match status" value="1"/>
</dbReference>
<evidence type="ECO:0000256" key="1">
    <source>
        <dbReference type="ARBA" id="ARBA00006547"/>
    </source>
</evidence>
<dbReference type="RefSeq" id="WP_043141037.1">
    <property type="nucleotide sequence ID" value="NZ_JSUQ01000008.1"/>
</dbReference>
<accession>A0A0B3SRW6</accession>
<protein>
    <submittedName>
        <fullName evidence="3">N-hydroxyarylamine O-acetyltransferase</fullName>
    </submittedName>
</protein>
<keyword evidence="4" id="KW-1185">Reference proteome</keyword>
<keyword evidence="3" id="KW-0808">Transferase</keyword>
<dbReference type="GO" id="GO:0016407">
    <property type="term" value="F:acetyltransferase activity"/>
    <property type="evidence" value="ECO:0007669"/>
    <property type="project" value="InterPro"/>
</dbReference>
<dbReference type="PANTHER" id="PTHR11786">
    <property type="entry name" value="N-HYDROXYARYLAMINE O-ACETYLTRANSFERASE"/>
    <property type="match status" value="1"/>
</dbReference>
<comment type="similarity">
    <text evidence="1 2">Belongs to the arylamine N-acetyltransferase family.</text>
</comment>
<dbReference type="PRINTS" id="PR01543">
    <property type="entry name" value="ANATRNSFRASE"/>
</dbReference>
<name>A0A0B3SRW6_9RHOB</name>
<dbReference type="STRING" id="561184.SAMN05216376_11426"/>
<dbReference type="Pfam" id="PF00797">
    <property type="entry name" value="Acetyltransf_2"/>
    <property type="match status" value="1"/>
</dbReference>
<dbReference type="PANTHER" id="PTHR11786:SF0">
    <property type="entry name" value="ARYLAMINE N-ACETYLTRANSFERASE 4-RELATED"/>
    <property type="match status" value="1"/>
</dbReference>
<comment type="caution">
    <text evidence="3">The sequence shown here is derived from an EMBL/GenBank/DDBJ whole genome shotgun (WGS) entry which is preliminary data.</text>
</comment>
<dbReference type="Gene3D" id="2.40.128.150">
    <property type="entry name" value="Cysteine proteinases"/>
    <property type="match status" value="1"/>
</dbReference>
<dbReference type="OrthoDB" id="7181050at2"/>
<organism evidence="3 4">
    <name type="scientific">Mameliella alba</name>
    <dbReference type="NCBI Taxonomy" id="561184"/>
    <lineage>
        <taxon>Bacteria</taxon>
        <taxon>Pseudomonadati</taxon>
        <taxon>Pseudomonadota</taxon>
        <taxon>Alphaproteobacteria</taxon>
        <taxon>Rhodobacterales</taxon>
        <taxon>Roseobacteraceae</taxon>
        <taxon>Mameliella</taxon>
    </lineage>
</organism>
<proteinExistence type="inferred from homology"/>
<dbReference type="EMBL" id="JSUQ01000008">
    <property type="protein sequence ID" value="KHQ53214.1"/>
    <property type="molecule type" value="Genomic_DNA"/>
</dbReference>